<name>A0ABT9J1I0_9BACL</name>
<dbReference type="Proteomes" id="UP001231941">
    <property type="component" value="Unassembled WGS sequence"/>
</dbReference>
<accession>A0ABT9J1I0</accession>
<evidence type="ECO:0000313" key="1">
    <source>
        <dbReference type="EMBL" id="MDP5275453.1"/>
    </source>
</evidence>
<dbReference type="SUPFAM" id="SSF56059">
    <property type="entry name" value="Glutathione synthetase ATP-binding domain-like"/>
    <property type="match status" value="1"/>
</dbReference>
<proteinExistence type="predicted"/>
<dbReference type="RefSeq" id="WP_305992764.1">
    <property type="nucleotide sequence ID" value="NZ_JAVAMP010000008.1"/>
</dbReference>
<evidence type="ECO:0000313" key="2">
    <source>
        <dbReference type="Proteomes" id="UP001231941"/>
    </source>
</evidence>
<dbReference type="Gene3D" id="3.30.470.20">
    <property type="entry name" value="ATP-grasp fold, B domain"/>
    <property type="match status" value="1"/>
</dbReference>
<organism evidence="1 2">
    <name type="scientific">Chengkuizengella axinellae</name>
    <dbReference type="NCBI Taxonomy" id="3064388"/>
    <lineage>
        <taxon>Bacteria</taxon>
        <taxon>Bacillati</taxon>
        <taxon>Bacillota</taxon>
        <taxon>Bacilli</taxon>
        <taxon>Bacillales</taxon>
        <taxon>Paenibacillaceae</taxon>
        <taxon>Chengkuizengella</taxon>
    </lineage>
</organism>
<sequence length="270" mass="31712">MPKQSVIPDKWEKTVLLQQNRKINKFIPETKKLDYEALQNMLKKHKMVYIKPSIGGGGVGIMKINKLKKKNSKQYKLQKILNKKYFVTYDGLFNSIQSVTSKKEYIIQKGIYLCKYQDRLMDLRIMVQENLKKEWEVTGLAARISGANKIVTNVNSGGVTVDFDTMLNHFFTNADKTRFLEMLHTISLETAKQLQKSYPNLKEIGVDIGLDRKMYPWILEVNTKPDPRVFFRDKRTIEKVVRYGRSYGRKYNLKPKYEHEKKFARKLGKM</sequence>
<protein>
    <submittedName>
        <fullName evidence="1">YheC/YheD family protein</fullName>
    </submittedName>
</protein>
<dbReference type="Pfam" id="PF14398">
    <property type="entry name" value="ATPgrasp_YheCD"/>
    <property type="match status" value="1"/>
</dbReference>
<dbReference type="InterPro" id="IPR026838">
    <property type="entry name" value="YheC/D"/>
</dbReference>
<gene>
    <name evidence="1" type="ORF">Q5Y73_15195</name>
</gene>
<comment type="caution">
    <text evidence="1">The sequence shown here is derived from an EMBL/GenBank/DDBJ whole genome shotgun (WGS) entry which is preliminary data.</text>
</comment>
<reference evidence="1 2" key="1">
    <citation type="submission" date="2023-08" db="EMBL/GenBank/DDBJ databases">
        <authorList>
            <person name="Park J.-S."/>
        </authorList>
    </citation>
    <scope>NUCLEOTIDE SEQUENCE [LARGE SCALE GENOMIC DNA]</scope>
    <source>
        <strain evidence="1 2">2205SS18-9</strain>
    </source>
</reference>
<keyword evidence="2" id="KW-1185">Reference proteome</keyword>
<dbReference type="EMBL" id="JAVAMP010000008">
    <property type="protein sequence ID" value="MDP5275453.1"/>
    <property type="molecule type" value="Genomic_DNA"/>
</dbReference>